<accession>A0A8X6TY78</accession>
<keyword evidence="1" id="KW-0732">Signal</keyword>
<protein>
    <submittedName>
        <fullName evidence="2">Uncharacterized protein</fullName>
    </submittedName>
</protein>
<organism evidence="2 3">
    <name type="scientific">Nephila pilipes</name>
    <name type="common">Giant wood spider</name>
    <name type="synonym">Nephila maculata</name>
    <dbReference type="NCBI Taxonomy" id="299642"/>
    <lineage>
        <taxon>Eukaryota</taxon>
        <taxon>Metazoa</taxon>
        <taxon>Ecdysozoa</taxon>
        <taxon>Arthropoda</taxon>
        <taxon>Chelicerata</taxon>
        <taxon>Arachnida</taxon>
        <taxon>Araneae</taxon>
        <taxon>Araneomorphae</taxon>
        <taxon>Entelegynae</taxon>
        <taxon>Araneoidea</taxon>
        <taxon>Nephilidae</taxon>
        <taxon>Nephila</taxon>
    </lineage>
</organism>
<evidence type="ECO:0000313" key="3">
    <source>
        <dbReference type="Proteomes" id="UP000887013"/>
    </source>
</evidence>
<evidence type="ECO:0000313" key="2">
    <source>
        <dbReference type="EMBL" id="GFT59053.1"/>
    </source>
</evidence>
<gene>
    <name evidence="2" type="ORF">NPIL_444211</name>
</gene>
<dbReference type="Proteomes" id="UP000887013">
    <property type="component" value="Unassembled WGS sequence"/>
</dbReference>
<feature type="chain" id="PRO_5036451556" evidence="1">
    <location>
        <begin position="19"/>
        <end position="98"/>
    </location>
</feature>
<dbReference type="EMBL" id="BMAW01067288">
    <property type="protein sequence ID" value="GFT59053.1"/>
    <property type="molecule type" value="Genomic_DNA"/>
</dbReference>
<comment type="caution">
    <text evidence="2">The sequence shown here is derived from an EMBL/GenBank/DDBJ whole genome shotgun (WGS) entry which is preliminary data.</text>
</comment>
<dbReference type="OrthoDB" id="6433591at2759"/>
<proteinExistence type="predicted"/>
<sequence>MNLTIWALLCGWVALCAAVGVPKNERGKVLRTQHFLEIFSGFFFTCRDQDLPPFDPAVIEPLVPPPQGRSLDEIEAWRKKGYGMKSFGSRRLQGSSVV</sequence>
<dbReference type="AlphaFoldDB" id="A0A8X6TY78"/>
<name>A0A8X6TY78_NEPPI</name>
<keyword evidence="3" id="KW-1185">Reference proteome</keyword>
<reference evidence="2" key="1">
    <citation type="submission" date="2020-08" db="EMBL/GenBank/DDBJ databases">
        <title>Multicomponent nature underlies the extraordinary mechanical properties of spider dragline silk.</title>
        <authorList>
            <person name="Kono N."/>
            <person name="Nakamura H."/>
            <person name="Mori M."/>
            <person name="Yoshida Y."/>
            <person name="Ohtoshi R."/>
            <person name="Malay A.D."/>
            <person name="Moran D.A.P."/>
            <person name="Tomita M."/>
            <person name="Numata K."/>
            <person name="Arakawa K."/>
        </authorList>
    </citation>
    <scope>NUCLEOTIDE SEQUENCE</scope>
</reference>
<evidence type="ECO:0000256" key="1">
    <source>
        <dbReference type="SAM" id="SignalP"/>
    </source>
</evidence>
<feature type="signal peptide" evidence="1">
    <location>
        <begin position="1"/>
        <end position="18"/>
    </location>
</feature>